<feature type="domain" description="4Fe-4S ferredoxin-type" evidence="6">
    <location>
        <begin position="291"/>
        <end position="320"/>
    </location>
</feature>
<dbReference type="Pfam" id="PF01558">
    <property type="entry name" value="POR"/>
    <property type="match status" value="1"/>
</dbReference>
<dbReference type="Proteomes" id="UP001168575">
    <property type="component" value="Unassembled WGS sequence"/>
</dbReference>
<comment type="caution">
    <text evidence="7">The sequence shown here is derived from an EMBL/GenBank/DDBJ whole genome shotgun (WGS) entry which is preliminary data.</text>
</comment>
<dbReference type="EMBL" id="JAUMVS010000101">
    <property type="protein sequence ID" value="MDO4842143.1"/>
    <property type="molecule type" value="Genomic_DNA"/>
</dbReference>
<dbReference type="InterPro" id="IPR002869">
    <property type="entry name" value="Pyrv_flavodox_OxRed_cen"/>
</dbReference>
<dbReference type="PROSITE" id="PS00198">
    <property type="entry name" value="4FE4S_FER_1"/>
    <property type="match status" value="1"/>
</dbReference>
<evidence type="ECO:0000256" key="3">
    <source>
        <dbReference type="ARBA" id="ARBA00023004"/>
    </source>
</evidence>
<evidence type="ECO:0000256" key="1">
    <source>
        <dbReference type="ARBA" id="ARBA00022723"/>
    </source>
</evidence>
<evidence type="ECO:0000313" key="8">
    <source>
        <dbReference type="Proteomes" id="UP001168575"/>
    </source>
</evidence>
<proteinExistence type="predicted"/>
<dbReference type="InterPro" id="IPR051626">
    <property type="entry name" value="Oxidoreductase_gamma_subunit"/>
</dbReference>
<dbReference type="GO" id="GO:0051539">
    <property type="term" value="F:4 iron, 4 sulfur cluster binding"/>
    <property type="evidence" value="ECO:0007669"/>
    <property type="project" value="InterPro"/>
</dbReference>
<dbReference type="Gene3D" id="3.30.70.20">
    <property type="match status" value="1"/>
</dbReference>
<dbReference type="InterPro" id="IPR017896">
    <property type="entry name" value="4Fe4S_Fe-S-bd"/>
</dbReference>
<dbReference type="Gene3D" id="3.40.920.10">
    <property type="entry name" value="Pyruvate-ferredoxin oxidoreductase, PFOR, domain III"/>
    <property type="match status" value="1"/>
</dbReference>
<dbReference type="AlphaFoldDB" id="A0AA43U6B1"/>
<evidence type="ECO:0000256" key="5">
    <source>
        <dbReference type="SAM" id="MobiDB-lite"/>
    </source>
</evidence>
<gene>
    <name evidence="7" type="ORF">Q3982_05645</name>
</gene>
<dbReference type="PANTHER" id="PTHR43366:SF1">
    <property type="entry name" value="PYRUVATE SYNTHASE SUBUNIT PORC"/>
    <property type="match status" value="1"/>
</dbReference>
<dbReference type="PANTHER" id="PTHR43366">
    <property type="entry name" value="PYRUVATE SYNTHASE SUBUNIT PORC"/>
    <property type="match status" value="1"/>
</dbReference>
<keyword evidence="3" id="KW-0408">Iron</keyword>
<dbReference type="NCBIfam" id="TIGR02179">
    <property type="entry name" value="PorD_KorD"/>
    <property type="match status" value="1"/>
</dbReference>
<accession>A0AA43U6B1</accession>
<feature type="domain" description="4Fe-4S ferredoxin-type" evidence="6">
    <location>
        <begin position="259"/>
        <end position="289"/>
    </location>
</feature>
<dbReference type="SUPFAM" id="SSF53323">
    <property type="entry name" value="Pyruvate-ferredoxin oxidoreductase, PFOR, domain III"/>
    <property type="match status" value="1"/>
</dbReference>
<reference evidence="7" key="1">
    <citation type="submission" date="2023-07" db="EMBL/GenBank/DDBJ databases">
        <title>Between Cages and Wild: Unraveling the Impact of Captivity on Animal Microbiomes and Antimicrobial Resistance.</title>
        <authorList>
            <person name="Schmartz G.P."/>
            <person name="Rehner J."/>
            <person name="Schuff M.J."/>
            <person name="Becker S.L."/>
            <person name="Kravczyk M."/>
            <person name="Gurevich A."/>
            <person name="Francke R."/>
            <person name="Mueller R."/>
            <person name="Keller V."/>
            <person name="Keller A."/>
        </authorList>
    </citation>
    <scope>NUCLEOTIDE SEQUENCE</scope>
    <source>
        <strain evidence="7">S12M_St_49</strain>
    </source>
</reference>
<dbReference type="InterPro" id="IPR019752">
    <property type="entry name" value="Pyrv/ketoisovalerate_OxRed_cat"/>
</dbReference>
<keyword evidence="8" id="KW-1185">Reference proteome</keyword>
<sequence length="324" mass="35035">MIEVIWHGRGGQGAFTAARLLGAAASISGENSSLAFPTFGPERRGAPMQAFTKIDSKKIGNRSAVKKADFVVYLDETLLLDGWQNELKEGGIVLVNSKKTFDDARIRSVDASGIATEILGRDIPNTVFLGLLCTLCDHLTLGNAEEAVKNYMPEKLHAKNLAVLERVSNAESVLAENENKTTNTNEVESEVSDANLGASEGKASATSDNNAEKSSENAGRPACHIPALQSEQIATKDYAHNTCWHAGWLTTKNAGWRTFRPVIDDEKCTGCLKCYMDCPDGCIYKVESDAKAVAVDLDFCKGCVMCKNACKFDAIEMVAERGDK</sequence>
<evidence type="ECO:0000313" key="7">
    <source>
        <dbReference type="EMBL" id="MDO4842143.1"/>
    </source>
</evidence>
<feature type="region of interest" description="Disordered" evidence="5">
    <location>
        <begin position="175"/>
        <end position="221"/>
    </location>
</feature>
<dbReference type="GO" id="GO:0046872">
    <property type="term" value="F:metal ion binding"/>
    <property type="evidence" value="ECO:0007669"/>
    <property type="project" value="UniProtKB-KW"/>
</dbReference>
<evidence type="ECO:0000256" key="2">
    <source>
        <dbReference type="ARBA" id="ARBA00023002"/>
    </source>
</evidence>
<name>A0AA43U6B1_9ACTN</name>
<dbReference type="InterPro" id="IPR011894">
    <property type="entry name" value="PorC_KorC"/>
</dbReference>
<dbReference type="PROSITE" id="PS51379">
    <property type="entry name" value="4FE4S_FER_2"/>
    <property type="match status" value="2"/>
</dbReference>
<dbReference type="SUPFAM" id="SSF54862">
    <property type="entry name" value="4Fe-4S ferredoxins"/>
    <property type="match status" value="1"/>
</dbReference>
<dbReference type="NCBIfam" id="TIGR02175">
    <property type="entry name" value="PorC_KorC"/>
    <property type="match status" value="1"/>
</dbReference>
<keyword evidence="2" id="KW-0560">Oxidoreductase</keyword>
<protein>
    <submittedName>
        <fullName evidence="7">2-oxoacid:acceptor oxidoreductase family protein</fullName>
    </submittedName>
</protein>
<keyword evidence="1" id="KW-0479">Metal-binding</keyword>
<evidence type="ECO:0000259" key="6">
    <source>
        <dbReference type="PROSITE" id="PS51379"/>
    </source>
</evidence>
<organism evidence="7 8">
    <name type="scientific">Phoenicibacter congonensis</name>
    <dbReference type="NCBI Taxonomy" id="1944646"/>
    <lineage>
        <taxon>Bacteria</taxon>
        <taxon>Bacillati</taxon>
        <taxon>Actinomycetota</taxon>
        <taxon>Coriobacteriia</taxon>
        <taxon>Eggerthellales</taxon>
        <taxon>Eggerthellaceae</taxon>
        <taxon>Phoenicibacter</taxon>
    </lineage>
</organism>
<dbReference type="InterPro" id="IPR017900">
    <property type="entry name" value="4Fe4S_Fe_S_CS"/>
</dbReference>
<evidence type="ECO:0000256" key="4">
    <source>
        <dbReference type="ARBA" id="ARBA00023014"/>
    </source>
</evidence>
<dbReference type="GO" id="GO:0016625">
    <property type="term" value="F:oxidoreductase activity, acting on the aldehyde or oxo group of donors, iron-sulfur protein as acceptor"/>
    <property type="evidence" value="ECO:0007669"/>
    <property type="project" value="InterPro"/>
</dbReference>
<dbReference type="Pfam" id="PF13237">
    <property type="entry name" value="Fer4_10"/>
    <property type="match status" value="1"/>
</dbReference>
<dbReference type="InterPro" id="IPR011898">
    <property type="entry name" value="PorD_KorD"/>
</dbReference>
<keyword evidence="4" id="KW-0411">Iron-sulfur</keyword>